<dbReference type="OrthoDB" id="4570938at2"/>
<keyword evidence="3" id="KW-1185">Reference proteome</keyword>
<dbReference type="AlphaFoldDB" id="A0A2T4UER7"/>
<evidence type="ECO:0000313" key="2">
    <source>
        <dbReference type="EMBL" id="PTL56274.1"/>
    </source>
</evidence>
<organism evidence="2 3">
    <name type="scientific">Paraconexibacter algicola</name>
    <dbReference type="NCBI Taxonomy" id="2133960"/>
    <lineage>
        <taxon>Bacteria</taxon>
        <taxon>Bacillati</taxon>
        <taxon>Actinomycetota</taxon>
        <taxon>Thermoleophilia</taxon>
        <taxon>Solirubrobacterales</taxon>
        <taxon>Paraconexibacteraceae</taxon>
        <taxon>Paraconexibacter</taxon>
    </lineage>
</organism>
<evidence type="ECO:0008006" key="4">
    <source>
        <dbReference type="Google" id="ProtNLM"/>
    </source>
</evidence>
<protein>
    <recommendedName>
        <fullName evidence="4">DUF4267 domain-containing protein</fullName>
    </recommendedName>
</protein>
<dbReference type="Proteomes" id="UP000240739">
    <property type="component" value="Unassembled WGS sequence"/>
</dbReference>
<sequence>MALSPKTLARGIAAGRLALGLAMVAAPGRATGAWLGDVADTPGGHVAVRALGIRDAILGAITLHTLEHPEVGPRWVATCGVADLVDCAATVAARDGLPRQYPAMIAVAGGAAAASFALAGALKRA</sequence>
<evidence type="ECO:0000256" key="1">
    <source>
        <dbReference type="SAM" id="Phobius"/>
    </source>
</evidence>
<feature type="transmembrane region" description="Helical" evidence="1">
    <location>
        <begin position="101"/>
        <end position="122"/>
    </location>
</feature>
<keyword evidence="1" id="KW-1133">Transmembrane helix</keyword>
<comment type="caution">
    <text evidence="2">The sequence shown here is derived from an EMBL/GenBank/DDBJ whole genome shotgun (WGS) entry which is preliminary data.</text>
</comment>
<evidence type="ECO:0000313" key="3">
    <source>
        <dbReference type="Proteomes" id="UP000240739"/>
    </source>
</evidence>
<dbReference type="EMBL" id="PYYB01000002">
    <property type="protein sequence ID" value="PTL56274.1"/>
    <property type="molecule type" value="Genomic_DNA"/>
</dbReference>
<accession>A0A2T4UER7</accession>
<dbReference type="RefSeq" id="WP_107569993.1">
    <property type="nucleotide sequence ID" value="NZ_PYYB01000002.1"/>
</dbReference>
<keyword evidence="1" id="KW-0812">Transmembrane</keyword>
<name>A0A2T4UER7_9ACTN</name>
<proteinExistence type="predicted"/>
<gene>
    <name evidence="2" type="ORF">C7Y72_14955</name>
</gene>
<reference evidence="2 3" key="1">
    <citation type="submission" date="2018-03" db="EMBL/GenBank/DDBJ databases">
        <title>Aquarubrobacter algicola gen. nov., sp. nov., a novel actinobacterium isolated from shallow eutrophic lake during the end of cyanobacterial harmful algal blooms.</title>
        <authorList>
            <person name="Chun S.J."/>
        </authorList>
    </citation>
    <scope>NUCLEOTIDE SEQUENCE [LARGE SCALE GENOMIC DNA]</scope>
    <source>
        <strain evidence="2 3">Seoho-28</strain>
    </source>
</reference>
<keyword evidence="1" id="KW-0472">Membrane</keyword>